<accession>A0ABX7Q1F5</accession>
<dbReference type="InterPro" id="IPR027417">
    <property type="entry name" value="P-loop_NTPase"/>
</dbReference>
<dbReference type="GO" id="GO:0005524">
    <property type="term" value="F:ATP binding"/>
    <property type="evidence" value="ECO:0007669"/>
    <property type="project" value="UniProtKB-KW"/>
</dbReference>
<evidence type="ECO:0000313" key="4">
    <source>
        <dbReference type="Proteomes" id="UP000663651"/>
    </source>
</evidence>
<dbReference type="InterPro" id="IPR041682">
    <property type="entry name" value="AAA_14"/>
</dbReference>
<organism evidence="3 4">
    <name type="scientific">Geobacter benzoatilyticus</name>
    <dbReference type="NCBI Taxonomy" id="2815309"/>
    <lineage>
        <taxon>Bacteria</taxon>
        <taxon>Pseudomonadati</taxon>
        <taxon>Thermodesulfobacteriota</taxon>
        <taxon>Desulfuromonadia</taxon>
        <taxon>Geobacterales</taxon>
        <taxon>Geobacteraceae</taxon>
        <taxon>Geobacter</taxon>
    </lineage>
</organism>
<feature type="domain" description="DUF4143" evidence="2">
    <location>
        <begin position="225"/>
        <end position="373"/>
    </location>
</feature>
<dbReference type="Pfam" id="PF13635">
    <property type="entry name" value="DUF4143"/>
    <property type="match status" value="1"/>
</dbReference>
<dbReference type="EMBL" id="CP071382">
    <property type="protein sequence ID" value="QSV44865.1"/>
    <property type="molecule type" value="Genomic_DNA"/>
</dbReference>
<protein>
    <submittedName>
        <fullName evidence="3">ATP-binding protein</fullName>
    </submittedName>
</protein>
<sequence>MIAMLKEIILDFQDVELETGVPRRVKVTPVAGKATVCIGVRRCGKSTFMFQFIKRLLESGVPKQNILYLNFFDDRLHGLQHYGLGAVLEAYFSLYPAKKNTEKVYCFFDEIQVVNGWESFVDRLMRMEKCEVFITGSSAQMLSREIATQMRGRALSWEMFPFSFREFLDSKGIDGSGPFSTKQRLMVQKAFEEYWDSGGFPEVVGLARSLRIMIHQEYFNAVLFRDLVERHDISHPRAVADLAHRLVDNTSSLYSVNSLTGYLKSLGHNAPKSAVSDYLEWFEDAYFLFTVRIFDCSLARTNANPKKIYCVDHSLVSSVSSGILVNSGHLLENLVFTALRRVTPDIFYFKSKGGREVDFIAQFQGRRLLVQVCESLSDRQTRGREVSALSDAMTELSLSSGIIVTRNEEERIQLESGSIDVVPVWRFLLNLQEQESGE</sequence>
<evidence type="ECO:0000259" key="2">
    <source>
        <dbReference type="Pfam" id="PF13635"/>
    </source>
</evidence>
<evidence type="ECO:0000259" key="1">
    <source>
        <dbReference type="Pfam" id="PF13173"/>
    </source>
</evidence>
<dbReference type="SUPFAM" id="SSF52540">
    <property type="entry name" value="P-loop containing nucleoside triphosphate hydrolases"/>
    <property type="match status" value="1"/>
</dbReference>
<dbReference type="RefSeq" id="WP_207162679.1">
    <property type="nucleotide sequence ID" value="NZ_CP071382.1"/>
</dbReference>
<proteinExistence type="predicted"/>
<evidence type="ECO:0000313" key="3">
    <source>
        <dbReference type="EMBL" id="QSV44865.1"/>
    </source>
</evidence>
<gene>
    <name evidence="3" type="ORF">JZM60_11965</name>
</gene>
<dbReference type="PANTHER" id="PTHR33295">
    <property type="entry name" value="ATPASE"/>
    <property type="match status" value="1"/>
</dbReference>
<name>A0ABX7Q1F5_9BACT</name>
<dbReference type="PANTHER" id="PTHR33295:SF8">
    <property type="entry name" value="AAA+ ATPASE DOMAIN-CONTAINING PROTEIN"/>
    <property type="match status" value="1"/>
</dbReference>
<keyword evidence="4" id="KW-1185">Reference proteome</keyword>
<dbReference type="Pfam" id="PF13173">
    <property type="entry name" value="AAA_14"/>
    <property type="match status" value="1"/>
</dbReference>
<dbReference type="InterPro" id="IPR025420">
    <property type="entry name" value="DUF4143"/>
</dbReference>
<keyword evidence="3" id="KW-0547">Nucleotide-binding</keyword>
<reference evidence="3 4" key="1">
    <citation type="submission" date="2021-03" db="EMBL/GenBank/DDBJ databases">
        <title>Geobacter metallireducens gen. nov. sp. nov., a microorganism capable of coupling the complete oxidation of organic compounds to the reduction of iron and other metals.</title>
        <authorList>
            <person name="Li Y."/>
        </authorList>
    </citation>
    <scope>NUCLEOTIDE SEQUENCE [LARGE SCALE GENOMIC DNA]</scope>
    <source>
        <strain evidence="3 4">Jerry-YX</strain>
    </source>
</reference>
<feature type="domain" description="AAA" evidence="1">
    <location>
        <begin position="33"/>
        <end position="168"/>
    </location>
</feature>
<dbReference type="Proteomes" id="UP000663651">
    <property type="component" value="Chromosome"/>
</dbReference>
<keyword evidence="3" id="KW-0067">ATP-binding</keyword>